<dbReference type="RefSeq" id="WP_377835174.1">
    <property type="nucleotide sequence ID" value="NZ_JBHRSK010000018.1"/>
</dbReference>
<accession>A0ABV7ALP0</accession>
<evidence type="ECO:0000313" key="1">
    <source>
        <dbReference type="EMBL" id="MFC2970324.1"/>
    </source>
</evidence>
<sequence>MRDFLPTGLSKIGHFKLSIGYRVETAPATGKGAQHMRRVAGMRGKGNLRQWAK</sequence>
<name>A0ABV7ALP0_9RHOB</name>
<evidence type="ECO:0000313" key="2">
    <source>
        <dbReference type="Proteomes" id="UP001595443"/>
    </source>
</evidence>
<dbReference type="Proteomes" id="UP001595443">
    <property type="component" value="Unassembled WGS sequence"/>
</dbReference>
<keyword evidence="2" id="KW-1185">Reference proteome</keyword>
<proteinExistence type="predicted"/>
<gene>
    <name evidence="1" type="ORF">ACFOES_19685</name>
</gene>
<dbReference type="EMBL" id="JBHRSK010000018">
    <property type="protein sequence ID" value="MFC2970324.1"/>
    <property type="molecule type" value="Genomic_DNA"/>
</dbReference>
<reference evidence="2" key="1">
    <citation type="journal article" date="2019" name="Int. J. Syst. Evol. Microbiol.">
        <title>The Global Catalogue of Microorganisms (GCM) 10K type strain sequencing project: providing services to taxonomists for standard genome sequencing and annotation.</title>
        <authorList>
            <consortium name="The Broad Institute Genomics Platform"/>
            <consortium name="The Broad Institute Genome Sequencing Center for Infectious Disease"/>
            <person name="Wu L."/>
            <person name="Ma J."/>
        </authorList>
    </citation>
    <scope>NUCLEOTIDE SEQUENCE [LARGE SCALE GENOMIC DNA]</scope>
    <source>
        <strain evidence="2">KCTC 62192</strain>
    </source>
</reference>
<protein>
    <submittedName>
        <fullName evidence="1">Uncharacterized protein</fullName>
    </submittedName>
</protein>
<organism evidence="1 2">
    <name type="scientific">Acidimangrovimonas pyrenivorans</name>
    <dbReference type="NCBI Taxonomy" id="2030798"/>
    <lineage>
        <taxon>Bacteria</taxon>
        <taxon>Pseudomonadati</taxon>
        <taxon>Pseudomonadota</taxon>
        <taxon>Alphaproteobacteria</taxon>
        <taxon>Rhodobacterales</taxon>
        <taxon>Paracoccaceae</taxon>
        <taxon>Acidimangrovimonas</taxon>
    </lineage>
</organism>
<comment type="caution">
    <text evidence="1">The sequence shown here is derived from an EMBL/GenBank/DDBJ whole genome shotgun (WGS) entry which is preliminary data.</text>
</comment>